<protein>
    <recommendedName>
        <fullName evidence="1">GUN4-like domain-containing protein</fullName>
    </recommendedName>
</protein>
<dbReference type="Pfam" id="PF05419">
    <property type="entry name" value="GUN4"/>
    <property type="match status" value="1"/>
</dbReference>
<dbReference type="AlphaFoldDB" id="A0A139X0F4"/>
<dbReference type="InterPro" id="IPR037215">
    <property type="entry name" value="GUN4-like_sf"/>
</dbReference>
<dbReference type="SUPFAM" id="SSF140869">
    <property type="entry name" value="GUN4-like"/>
    <property type="match status" value="1"/>
</dbReference>
<reference evidence="2 3" key="1">
    <citation type="journal article" date="2013" name="Genome Biol. Evol.">
        <title>Genomes of Stigonematalean cyanobacteria (subsection V) and the evolution of oxygenic photosynthesis from prokaryotes to plastids.</title>
        <authorList>
            <person name="Dagan T."/>
            <person name="Roettger M."/>
            <person name="Stucken K."/>
            <person name="Landan G."/>
            <person name="Koch R."/>
            <person name="Major P."/>
            <person name="Gould S.B."/>
            <person name="Goremykin V.V."/>
            <person name="Rippka R."/>
            <person name="Tandeau de Marsac N."/>
            <person name="Gugger M."/>
            <person name="Lockhart P.J."/>
            <person name="Allen J.F."/>
            <person name="Brune I."/>
            <person name="Maus I."/>
            <person name="Puhler A."/>
            <person name="Martin W.F."/>
        </authorList>
    </citation>
    <scope>NUCLEOTIDE SEQUENCE [LARGE SCALE GENOMIC DNA]</scope>
    <source>
        <strain evidence="2 3">PCC 7110</strain>
    </source>
</reference>
<evidence type="ECO:0000259" key="1">
    <source>
        <dbReference type="Pfam" id="PF05419"/>
    </source>
</evidence>
<proteinExistence type="predicted"/>
<dbReference type="GO" id="GO:0046906">
    <property type="term" value="F:tetrapyrrole binding"/>
    <property type="evidence" value="ECO:0007669"/>
    <property type="project" value="TreeGrafter"/>
</dbReference>
<gene>
    <name evidence="2" type="ORF">WA1_37825</name>
</gene>
<dbReference type="Gene3D" id="1.10.10.1770">
    <property type="entry name" value="Gun4-like"/>
    <property type="match status" value="1"/>
</dbReference>
<keyword evidence="3" id="KW-1185">Reference proteome</keyword>
<dbReference type="PANTHER" id="PTHR34800:SF1">
    <property type="entry name" value="TETRAPYRROLE-BINDING PROTEIN, CHLOROPLASTIC"/>
    <property type="match status" value="1"/>
</dbReference>
<dbReference type="Gene3D" id="1.25.40.620">
    <property type="match status" value="1"/>
</dbReference>
<dbReference type="PANTHER" id="PTHR34800">
    <property type="entry name" value="TETRAPYRROLE-BINDING PROTEIN, CHLOROPLASTIC"/>
    <property type="match status" value="1"/>
</dbReference>
<dbReference type="Proteomes" id="UP000076925">
    <property type="component" value="Unassembled WGS sequence"/>
</dbReference>
<accession>A0A139X0F4</accession>
<evidence type="ECO:0000313" key="3">
    <source>
        <dbReference type="Proteomes" id="UP000076925"/>
    </source>
</evidence>
<dbReference type="CDD" id="cd16383">
    <property type="entry name" value="GUN4"/>
    <property type="match status" value="1"/>
</dbReference>
<dbReference type="RefSeq" id="WP_017747944.1">
    <property type="nucleotide sequence ID" value="NZ_KQ976354.1"/>
</dbReference>
<name>A0A139X0F4_9CYAN</name>
<dbReference type="STRING" id="128403.WA1_37825"/>
<comment type="caution">
    <text evidence="2">The sequence shown here is derived from an EMBL/GenBank/DDBJ whole genome shotgun (WGS) entry which is preliminary data.</text>
</comment>
<organism evidence="2 3">
    <name type="scientific">Scytonema hofmannii PCC 7110</name>
    <dbReference type="NCBI Taxonomy" id="128403"/>
    <lineage>
        <taxon>Bacteria</taxon>
        <taxon>Bacillati</taxon>
        <taxon>Cyanobacteriota</taxon>
        <taxon>Cyanophyceae</taxon>
        <taxon>Nostocales</taxon>
        <taxon>Scytonemataceae</taxon>
        <taxon>Scytonema</taxon>
    </lineage>
</organism>
<feature type="domain" description="GUN4-like" evidence="1">
    <location>
        <begin position="86"/>
        <end position="208"/>
    </location>
</feature>
<dbReference type="InterPro" id="IPR008629">
    <property type="entry name" value="GUN4-like"/>
</dbReference>
<dbReference type="EMBL" id="ANNX02000042">
    <property type="protein sequence ID" value="KYC38113.1"/>
    <property type="molecule type" value="Genomic_DNA"/>
</dbReference>
<sequence length="245" mass="27704">MTGCPVCQTEYIEGRINCCSRCGWDVTPYPSTFSGQIPEAFLQKEQAKLAWARKVWESLQVCQGQLVQAGMNCQSPAPEGLSRLQEFRILEAFLEDGRWKDADRETVILMLKTAKREKQGYMNIESLRKFPCEVLHIIDKLWVQYSHGRFGFSVQNRIWKKIAGDSNPDQKTYEKFGEMVGWRGKNGLWYGDLLIFDVKKAPQGHLPLGRIGDIALAVRVAGWLGGFGLERIVAISSKLDACGIK</sequence>
<evidence type="ECO:0000313" key="2">
    <source>
        <dbReference type="EMBL" id="KYC38113.1"/>
    </source>
</evidence>